<feature type="domain" description="DUF4232" evidence="3">
    <location>
        <begin position="131"/>
        <end position="256"/>
    </location>
</feature>
<dbReference type="AlphaFoldDB" id="A0A1J7BK41"/>
<organism evidence="4 5">
    <name type="scientific">Mangrovactinospora gilvigrisea</name>
    <dbReference type="NCBI Taxonomy" id="1428644"/>
    <lineage>
        <taxon>Bacteria</taxon>
        <taxon>Bacillati</taxon>
        <taxon>Actinomycetota</taxon>
        <taxon>Actinomycetes</taxon>
        <taxon>Kitasatosporales</taxon>
        <taxon>Streptomycetaceae</taxon>
        <taxon>Mangrovactinospora</taxon>
    </lineage>
</organism>
<dbReference type="InterPro" id="IPR025326">
    <property type="entry name" value="DUF4232"/>
</dbReference>
<feature type="compositionally biased region" description="Gly residues" evidence="1">
    <location>
        <begin position="51"/>
        <end position="91"/>
    </location>
</feature>
<evidence type="ECO:0000259" key="3">
    <source>
        <dbReference type="Pfam" id="PF14016"/>
    </source>
</evidence>
<name>A0A1J7BK41_9ACTN</name>
<feature type="region of interest" description="Disordered" evidence="1">
    <location>
        <begin position="51"/>
        <end position="129"/>
    </location>
</feature>
<keyword evidence="2" id="KW-0732">Signal</keyword>
<dbReference type="Proteomes" id="UP000243342">
    <property type="component" value="Unassembled WGS sequence"/>
</dbReference>
<dbReference type="RefSeq" id="WP_071654974.1">
    <property type="nucleotide sequence ID" value="NZ_MLCF01000008.1"/>
</dbReference>
<keyword evidence="5" id="KW-1185">Reference proteome</keyword>
<gene>
    <name evidence="4" type="ORF">BIV57_02555</name>
</gene>
<accession>A0A1J7BK41</accession>
<evidence type="ECO:0000313" key="5">
    <source>
        <dbReference type="Proteomes" id="UP000243342"/>
    </source>
</evidence>
<reference evidence="4 5" key="1">
    <citation type="submission" date="2016-10" db="EMBL/GenBank/DDBJ databases">
        <title>Genome sequence of Streptomyces gilvigriseus MUSC 26.</title>
        <authorList>
            <person name="Lee L.-H."/>
            <person name="Ser H.-L."/>
        </authorList>
    </citation>
    <scope>NUCLEOTIDE SEQUENCE [LARGE SCALE GENOMIC DNA]</scope>
    <source>
        <strain evidence="4 5">MUSC 26</strain>
    </source>
</reference>
<dbReference type="Pfam" id="PF14016">
    <property type="entry name" value="DUF4232"/>
    <property type="match status" value="1"/>
</dbReference>
<dbReference type="STRING" id="1428644.BIV57_02555"/>
<comment type="caution">
    <text evidence="4">The sequence shown here is derived from an EMBL/GenBank/DDBJ whole genome shotgun (WGS) entry which is preliminary data.</text>
</comment>
<dbReference type="PROSITE" id="PS51257">
    <property type="entry name" value="PROKAR_LIPOPROTEIN"/>
    <property type="match status" value="1"/>
</dbReference>
<dbReference type="OrthoDB" id="4231166at2"/>
<protein>
    <recommendedName>
        <fullName evidence="3">DUF4232 domain-containing protein</fullName>
    </recommendedName>
</protein>
<feature type="chain" id="PRO_5038334281" description="DUF4232 domain-containing protein" evidence="2">
    <location>
        <begin position="27"/>
        <end position="266"/>
    </location>
</feature>
<feature type="compositionally biased region" description="Gly residues" evidence="1">
    <location>
        <begin position="105"/>
        <end position="125"/>
    </location>
</feature>
<dbReference type="EMBL" id="MLCF01000008">
    <property type="protein sequence ID" value="OIV39006.1"/>
    <property type="molecule type" value="Genomic_DNA"/>
</dbReference>
<feature type="signal peptide" evidence="2">
    <location>
        <begin position="1"/>
        <end position="26"/>
    </location>
</feature>
<evidence type="ECO:0000256" key="2">
    <source>
        <dbReference type="SAM" id="SignalP"/>
    </source>
</evidence>
<sequence length="266" mass="25634">MRTSRIRIAALATVTAALALSLTACGGADGLNASGSAHIAANGSGNGGGTANGNAGGGSTGGGAQQTDNGNGGSTNGTGGSANGGGTGTGKGTPTAAPTHRSTGSGSGSGSGSQAGSGSGSGGAAAGVRPCQGSSVLVTAQHQLANQQGDHLLVTISNPGSTTCWITSYPDIRLGGDGPVLPHSKKDVDSGDALVYLHPGQKAYSAVNLYDYGSNDKTATEFAVALRGADGTAGPAYSVDSTGSTPSFSWNEADVLNWSPAKPYDF</sequence>
<evidence type="ECO:0000256" key="1">
    <source>
        <dbReference type="SAM" id="MobiDB-lite"/>
    </source>
</evidence>
<proteinExistence type="predicted"/>
<evidence type="ECO:0000313" key="4">
    <source>
        <dbReference type="EMBL" id="OIV39006.1"/>
    </source>
</evidence>